<evidence type="ECO:0000313" key="1">
    <source>
        <dbReference type="EMBL" id="RDX76740.1"/>
    </source>
</evidence>
<feature type="non-terminal residue" evidence="1">
    <location>
        <position position="1"/>
    </location>
</feature>
<comment type="caution">
    <text evidence="1">The sequence shown here is derived from an EMBL/GenBank/DDBJ whole genome shotgun (WGS) entry which is preliminary data.</text>
</comment>
<proteinExistence type="predicted"/>
<sequence>YLGWRCPTVVPRPDHLTTQAKCFPLVMRFEPRSRKSISTMSIVFIYDVQKLENMDIQTYLGKLHH</sequence>
<accession>A0A371FEN9</accession>
<reference evidence="1" key="1">
    <citation type="submission" date="2018-05" db="EMBL/GenBank/DDBJ databases">
        <title>Draft genome of Mucuna pruriens seed.</title>
        <authorList>
            <person name="Nnadi N.E."/>
            <person name="Vos R."/>
            <person name="Hasami M.H."/>
            <person name="Devisetty U.K."/>
            <person name="Aguiy J.C."/>
        </authorList>
    </citation>
    <scope>NUCLEOTIDE SEQUENCE [LARGE SCALE GENOMIC DNA]</scope>
    <source>
        <strain evidence="1">JCA_2017</strain>
    </source>
</reference>
<gene>
    <name evidence="1" type="ORF">CR513_43238</name>
</gene>
<organism evidence="1 2">
    <name type="scientific">Mucuna pruriens</name>
    <name type="common">Velvet bean</name>
    <name type="synonym">Dolichos pruriens</name>
    <dbReference type="NCBI Taxonomy" id="157652"/>
    <lineage>
        <taxon>Eukaryota</taxon>
        <taxon>Viridiplantae</taxon>
        <taxon>Streptophyta</taxon>
        <taxon>Embryophyta</taxon>
        <taxon>Tracheophyta</taxon>
        <taxon>Spermatophyta</taxon>
        <taxon>Magnoliopsida</taxon>
        <taxon>eudicotyledons</taxon>
        <taxon>Gunneridae</taxon>
        <taxon>Pentapetalae</taxon>
        <taxon>rosids</taxon>
        <taxon>fabids</taxon>
        <taxon>Fabales</taxon>
        <taxon>Fabaceae</taxon>
        <taxon>Papilionoideae</taxon>
        <taxon>50 kb inversion clade</taxon>
        <taxon>NPAAA clade</taxon>
        <taxon>indigoferoid/millettioid clade</taxon>
        <taxon>Phaseoleae</taxon>
        <taxon>Mucuna</taxon>
    </lineage>
</organism>
<name>A0A371FEN9_MUCPR</name>
<dbReference type="AlphaFoldDB" id="A0A371FEN9"/>
<protein>
    <submittedName>
        <fullName evidence="1">Uncharacterized protein</fullName>
    </submittedName>
</protein>
<keyword evidence="2" id="KW-1185">Reference proteome</keyword>
<evidence type="ECO:0000313" key="2">
    <source>
        <dbReference type="Proteomes" id="UP000257109"/>
    </source>
</evidence>
<dbReference type="Proteomes" id="UP000257109">
    <property type="component" value="Unassembled WGS sequence"/>
</dbReference>
<dbReference type="EMBL" id="QJKJ01009399">
    <property type="protein sequence ID" value="RDX76740.1"/>
    <property type="molecule type" value="Genomic_DNA"/>
</dbReference>